<evidence type="ECO:0000313" key="3">
    <source>
        <dbReference type="Proteomes" id="UP000256253"/>
    </source>
</evidence>
<sequence>MTEKPWTGGVVSDRSTVLLCPNPGPMTLDGTNTWVLHSTSTDEVVVIDPGPLDETHLERVATHVEELGARVALTLVTHGHFDHDEGVPHFLDRTGSPVRGAGRGEAFTDGERITLGDIDLRVLVTPGHTKDSVSFAWEDERLLLTGDTVLGRGTSIVAYPDGNLGSYLDSLDAMYAAASESGLMLAPGHGPTAPEAAAVIDFYRKHRAERLDQVRAALADGASDADDVAQAIVEHVYADVPKSVWPAAKATVQAQLEYLGERS</sequence>
<dbReference type="CDD" id="cd16278">
    <property type="entry name" value="metallo-hydrolase-like_MBL-fold"/>
    <property type="match status" value="1"/>
</dbReference>
<dbReference type="InterPro" id="IPR050662">
    <property type="entry name" value="Sec-metab_biosynth-thioest"/>
</dbReference>
<keyword evidence="2" id="KW-0378">Hydrolase</keyword>
<dbReference type="SUPFAM" id="SSF56281">
    <property type="entry name" value="Metallo-hydrolase/oxidoreductase"/>
    <property type="match status" value="1"/>
</dbReference>
<dbReference type="Proteomes" id="UP000256253">
    <property type="component" value="Unassembled WGS sequence"/>
</dbReference>
<feature type="domain" description="Metallo-beta-lactamase" evidence="1">
    <location>
        <begin position="30"/>
        <end position="189"/>
    </location>
</feature>
<dbReference type="AlphaFoldDB" id="A0A3D9UKV5"/>
<protein>
    <submittedName>
        <fullName evidence="2">Glyoxylase-like metal-dependent hydrolase (Beta-lactamase superfamily II)</fullName>
    </submittedName>
</protein>
<accession>A0A3D9UKV5</accession>
<dbReference type="OrthoDB" id="9788263at2"/>
<gene>
    <name evidence="2" type="ORF">DFJ65_0938</name>
</gene>
<dbReference type="InterPro" id="IPR001279">
    <property type="entry name" value="Metallo-B-lactamas"/>
</dbReference>
<name>A0A3D9UKV5_9MICO</name>
<dbReference type="InterPro" id="IPR036866">
    <property type="entry name" value="RibonucZ/Hydroxyglut_hydro"/>
</dbReference>
<dbReference type="SMART" id="SM00849">
    <property type="entry name" value="Lactamase_B"/>
    <property type="match status" value="1"/>
</dbReference>
<dbReference type="PANTHER" id="PTHR23131">
    <property type="entry name" value="ENDORIBONUCLEASE LACTB2"/>
    <property type="match status" value="1"/>
</dbReference>
<dbReference type="InterPro" id="IPR036388">
    <property type="entry name" value="WH-like_DNA-bd_sf"/>
</dbReference>
<evidence type="ECO:0000259" key="1">
    <source>
        <dbReference type="SMART" id="SM00849"/>
    </source>
</evidence>
<evidence type="ECO:0000313" key="2">
    <source>
        <dbReference type="EMBL" id="REF29949.1"/>
    </source>
</evidence>
<reference evidence="2 3" key="1">
    <citation type="submission" date="2018-08" db="EMBL/GenBank/DDBJ databases">
        <title>Sequencing the genomes of 1000 actinobacteria strains.</title>
        <authorList>
            <person name="Klenk H.-P."/>
        </authorList>
    </citation>
    <scope>NUCLEOTIDE SEQUENCE [LARGE SCALE GENOMIC DNA]</scope>
    <source>
        <strain evidence="2 3">DSM 22967</strain>
    </source>
</reference>
<dbReference type="RefSeq" id="WP_115922015.1">
    <property type="nucleotide sequence ID" value="NZ_QTUA01000001.1"/>
</dbReference>
<organism evidence="2 3">
    <name type="scientific">Calidifontibacter indicus</name>
    <dbReference type="NCBI Taxonomy" id="419650"/>
    <lineage>
        <taxon>Bacteria</taxon>
        <taxon>Bacillati</taxon>
        <taxon>Actinomycetota</taxon>
        <taxon>Actinomycetes</taxon>
        <taxon>Micrococcales</taxon>
        <taxon>Dermacoccaceae</taxon>
        <taxon>Calidifontibacter</taxon>
    </lineage>
</organism>
<dbReference type="InterPro" id="IPR041516">
    <property type="entry name" value="LACTB2_WH"/>
</dbReference>
<dbReference type="Pfam" id="PF00753">
    <property type="entry name" value="Lactamase_B"/>
    <property type="match status" value="2"/>
</dbReference>
<dbReference type="GO" id="GO:0016787">
    <property type="term" value="F:hydrolase activity"/>
    <property type="evidence" value="ECO:0007669"/>
    <property type="project" value="UniProtKB-KW"/>
</dbReference>
<proteinExistence type="predicted"/>
<comment type="caution">
    <text evidence="2">The sequence shown here is derived from an EMBL/GenBank/DDBJ whole genome shotgun (WGS) entry which is preliminary data.</text>
</comment>
<dbReference type="Pfam" id="PF17778">
    <property type="entry name" value="WHD_BLACT"/>
    <property type="match status" value="1"/>
</dbReference>
<keyword evidence="3" id="KW-1185">Reference proteome</keyword>
<dbReference type="Gene3D" id="3.60.15.10">
    <property type="entry name" value="Ribonuclease Z/Hydroxyacylglutathione hydrolase-like"/>
    <property type="match status" value="1"/>
</dbReference>
<dbReference type="EMBL" id="QTUA01000001">
    <property type="protein sequence ID" value="REF29949.1"/>
    <property type="molecule type" value="Genomic_DNA"/>
</dbReference>
<dbReference type="Gene3D" id="1.10.10.10">
    <property type="entry name" value="Winged helix-like DNA-binding domain superfamily/Winged helix DNA-binding domain"/>
    <property type="match status" value="1"/>
</dbReference>
<dbReference type="PANTHER" id="PTHR23131:SF0">
    <property type="entry name" value="ENDORIBONUCLEASE LACTB2"/>
    <property type="match status" value="1"/>
</dbReference>